<sequence length="195" mass="21665">MVDIEGRLSVAGVLAAGRRWTADSRIMLNHGQFLGFVKPDGSFRVSGVSNGSYIVQVENRELLFEQVRVDVSSKGNIRARQLSTLKPNAVELVPYPLQIKALGIPRYVRPRAQYQWATLFSNPTFWMLAVPCLLILLVRSFGSLDEEMRREMEKGSAELPDVGEMVATLLGRPPTAKSKKNAGNKPVPVKAQKCR</sequence>
<evidence type="ECO:0000256" key="2">
    <source>
        <dbReference type="ARBA" id="ARBA00008880"/>
    </source>
</evidence>
<feature type="non-terminal residue" evidence="10">
    <location>
        <position position="1"/>
    </location>
</feature>
<keyword evidence="3 8" id="KW-0812">Transmembrane</keyword>
<evidence type="ECO:0000259" key="9">
    <source>
        <dbReference type="Pfam" id="PF09430"/>
    </source>
</evidence>
<dbReference type="InterPro" id="IPR039163">
    <property type="entry name" value="EMC7"/>
</dbReference>
<dbReference type="PANTHER" id="PTHR13605">
    <property type="entry name" value="ER MEMBRANE PROTEIN COMPLEX SUBUNIT 7"/>
    <property type="match status" value="1"/>
</dbReference>
<evidence type="ECO:0000256" key="8">
    <source>
        <dbReference type="SAM" id="Phobius"/>
    </source>
</evidence>
<keyword evidence="5 8" id="KW-1133">Transmembrane helix</keyword>
<comment type="subcellular location">
    <subcellularLocation>
        <location evidence="1">Membrane</location>
        <topology evidence="1">Single-pass membrane protein</topology>
    </subcellularLocation>
</comment>
<dbReference type="Pfam" id="PF09430">
    <property type="entry name" value="EMC7_beta-sandw"/>
    <property type="match status" value="1"/>
</dbReference>
<protein>
    <recommendedName>
        <fullName evidence="9">ER membrane protein complex subunit 7 beta-sandwich domain-containing protein</fullName>
    </recommendedName>
</protein>
<organism evidence="10 11">
    <name type="scientific">Mesorhabditis spiculigera</name>
    <dbReference type="NCBI Taxonomy" id="96644"/>
    <lineage>
        <taxon>Eukaryota</taxon>
        <taxon>Metazoa</taxon>
        <taxon>Ecdysozoa</taxon>
        <taxon>Nematoda</taxon>
        <taxon>Chromadorea</taxon>
        <taxon>Rhabditida</taxon>
        <taxon>Rhabditina</taxon>
        <taxon>Rhabditomorpha</taxon>
        <taxon>Rhabditoidea</taxon>
        <taxon>Rhabditidae</taxon>
        <taxon>Mesorhabditinae</taxon>
        <taxon>Mesorhabditis</taxon>
    </lineage>
</organism>
<feature type="domain" description="ER membrane protein complex subunit 7 beta-sandwich" evidence="9">
    <location>
        <begin position="19"/>
        <end position="127"/>
    </location>
</feature>
<gene>
    <name evidence="10" type="ORF">MSPICULIGERA_LOCUS6234</name>
</gene>
<evidence type="ECO:0000313" key="11">
    <source>
        <dbReference type="Proteomes" id="UP001177023"/>
    </source>
</evidence>
<comment type="caution">
    <text evidence="10">The sequence shown here is derived from an EMBL/GenBank/DDBJ whole genome shotgun (WGS) entry which is preliminary data.</text>
</comment>
<evidence type="ECO:0000256" key="1">
    <source>
        <dbReference type="ARBA" id="ARBA00004167"/>
    </source>
</evidence>
<keyword evidence="4" id="KW-0732">Signal</keyword>
<evidence type="ECO:0000256" key="6">
    <source>
        <dbReference type="ARBA" id="ARBA00023136"/>
    </source>
</evidence>
<reference evidence="10" key="1">
    <citation type="submission" date="2023-06" db="EMBL/GenBank/DDBJ databases">
        <authorList>
            <person name="Delattre M."/>
        </authorList>
    </citation>
    <scope>NUCLEOTIDE SEQUENCE</scope>
    <source>
        <strain evidence="10">AF72</strain>
    </source>
</reference>
<evidence type="ECO:0000256" key="4">
    <source>
        <dbReference type="ARBA" id="ARBA00022729"/>
    </source>
</evidence>
<evidence type="ECO:0000256" key="7">
    <source>
        <dbReference type="SAM" id="MobiDB-lite"/>
    </source>
</evidence>
<dbReference type="EMBL" id="CATQJA010001534">
    <property type="protein sequence ID" value="CAJ0567692.1"/>
    <property type="molecule type" value="Genomic_DNA"/>
</dbReference>
<dbReference type="PANTHER" id="PTHR13605:SF4">
    <property type="entry name" value="ER MEMBRANE PROTEIN COMPLEX SUBUNIT 7"/>
    <property type="match status" value="1"/>
</dbReference>
<name>A0AA36CFU7_9BILA</name>
<feature type="region of interest" description="Disordered" evidence="7">
    <location>
        <begin position="170"/>
        <end position="195"/>
    </location>
</feature>
<feature type="transmembrane region" description="Helical" evidence="8">
    <location>
        <begin position="124"/>
        <end position="142"/>
    </location>
</feature>
<evidence type="ECO:0000256" key="5">
    <source>
        <dbReference type="ARBA" id="ARBA00022989"/>
    </source>
</evidence>
<accession>A0AA36CFU7</accession>
<keyword evidence="6 8" id="KW-0472">Membrane</keyword>
<comment type="similarity">
    <text evidence="2">Belongs to the EMC7 family.</text>
</comment>
<dbReference type="GO" id="GO:0072546">
    <property type="term" value="C:EMC complex"/>
    <property type="evidence" value="ECO:0007669"/>
    <property type="project" value="TreeGrafter"/>
</dbReference>
<evidence type="ECO:0000256" key="3">
    <source>
        <dbReference type="ARBA" id="ARBA00022692"/>
    </source>
</evidence>
<evidence type="ECO:0000313" key="10">
    <source>
        <dbReference type="EMBL" id="CAJ0567692.1"/>
    </source>
</evidence>
<keyword evidence="11" id="KW-1185">Reference proteome</keyword>
<dbReference type="Proteomes" id="UP001177023">
    <property type="component" value="Unassembled WGS sequence"/>
</dbReference>
<proteinExistence type="inferred from homology"/>
<dbReference type="AlphaFoldDB" id="A0AA36CFU7"/>
<dbReference type="InterPro" id="IPR019008">
    <property type="entry name" value="Beta_sandwich_EMC7"/>
</dbReference>